<keyword evidence="1" id="KW-0472">Membrane</keyword>
<reference evidence="4 5" key="1">
    <citation type="submission" date="2018-08" db="EMBL/GenBank/DDBJ databases">
        <title>A genome reference for cultivated species of the human gut microbiota.</title>
        <authorList>
            <person name="Zou Y."/>
            <person name="Xue W."/>
            <person name="Luo G."/>
        </authorList>
    </citation>
    <scope>NUCLEOTIDE SEQUENCE [LARGE SCALE GENOMIC DNA]</scope>
    <source>
        <strain evidence="3 4">AM22-21LB</strain>
        <strain evidence="2 5">AM43-11</strain>
    </source>
</reference>
<proteinExistence type="predicted"/>
<keyword evidence="1" id="KW-1133">Transmembrane helix</keyword>
<sequence length="141" mass="15249">MGSDYAALKKILYILTGLTCAGMVIADAFTKPAEGGEILINIVLSFFFCLLVQYFTPAILLMVSVGCLGKRQIAALVFDILAVSMAAIMLSAGYFLSYLATIESPHFSYAFLGNGVILLLATVQMVFVIIAIRKQKVKPEI</sequence>
<dbReference type="EMBL" id="QSFP01000004">
    <property type="protein sequence ID" value="RHA68610.1"/>
    <property type="molecule type" value="Genomic_DNA"/>
</dbReference>
<feature type="transmembrane region" description="Helical" evidence="1">
    <location>
        <begin position="75"/>
        <end position="97"/>
    </location>
</feature>
<name>A0A3R6DYU1_9FIRM</name>
<dbReference type="EMBL" id="QRID01000001">
    <property type="protein sequence ID" value="RHG30961.1"/>
    <property type="molecule type" value="Genomic_DNA"/>
</dbReference>
<protein>
    <submittedName>
        <fullName evidence="2">Uncharacterized protein</fullName>
    </submittedName>
</protein>
<organism evidence="2 5">
    <name type="scientific">Roseburia intestinalis</name>
    <dbReference type="NCBI Taxonomy" id="166486"/>
    <lineage>
        <taxon>Bacteria</taxon>
        <taxon>Bacillati</taxon>
        <taxon>Bacillota</taxon>
        <taxon>Clostridia</taxon>
        <taxon>Lachnospirales</taxon>
        <taxon>Lachnospiraceae</taxon>
        <taxon>Roseburia</taxon>
    </lineage>
</organism>
<evidence type="ECO:0000313" key="2">
    <source>
        <dbReference type="EMBL" id="RHA68610.1"/>
    </source>
</evidence>
<dbReference type="Proteomes" id="UP000284051">
    <property type="component" value="Unassembled WGS sequence"/>
</dbReference>
<feature type="transmembrane region" description="Helical" evidence="1">
    <location>
        <begin position="109"/>
        <end position="132"/>
    </location>
</feature>
<keyword evidence="1" id="KW-0812">Transmembrane</keyword>
<evidence type="ECO:0000313" key="4">
    <source>
        <dbReference type="Proteomes" id="UP000284051"/>
    </source>
</evidence>
<dbReference type="RefSeq" id="WP_015522411.1">
    <property type="nucleotide sequence ID" value="NZ_QRID01000001.1"/>
</dbReference>
<gene>
    <name evidence="3" type="ORF">DW264_01595</name>
    <name evidence="2" type="ORF">DW927_04820</name>
</gene>
<feature type="transmembrane region" description="Helical" evidence="1">
    <location>
        <begin position="12"/>
        <end position="30"/>
    </location>
</feature>
<feature type="transmembrane region" description="Helical" evidence="1">
    <location>
        <begin position="42"/>
        <end position="63"/>
    </location>
</feature>
<accession>A0A3R6DYU1</accession>
<evidence type="ECO:0000313" key="5">
    <source>
        <dbReference type="Proteomes" id="UP000284465"/>
    </source>
</evidence>
<evidence type="ECO:0000256" key="1">
    <source>
        <dbReference type="SAM" id="Phobius"/>
    </source>
</evidence>
<dbReference type="AlphaFoldDB" id="A0A3R6DYU1"/>
<evidence type="ECO:0000313" key="3">
    <source>
        <dbReference type="EMBL" id="RHG30961.1"/>
    </source>
</evidence>
<dbReference type="Proteomes" id="UP000284465">
    <property type="component" value="Unassembled WGS sequence"/>
</dbReference>
<comment type="caution">
    <text evidence="2">The sequence shown here is derived from an EMBL/GenBank/DDBJ whole genome shotgun (WGS) entry which is preliminary data.</text>
</comment>